<evidence type="ECO:0000313" key="2">
    <source>
        <dbReference type="EMBL" id="KIO34787.1"/>
    </source>
</evidence>
<name>A0A0C3MM78_9AGAM</name>
<protein>
    <submittedName>
        <fullName evidence="2">Uncharacterized protein</fullName>
    </submittedName>
</protein>
<accession>A0A0C3MM78</accession>
<organism evidence="2 3">
    <name type="scientific">Tulasnella calospora MUT 4182</name>
    <dbReference type="NCBI Taxonomy" id="1051891"/>
    <lineage>
        <taxon>Eukaryota</taxon>
        <taxon>Fungi</taxon>
        <taxon>Dikarya</taxon>
        <taxon>Basidiomycota</taxon>
        <taxon>Agaricomycotina</taxon>
        <taxon>Agaricomycetes</taxon>
        <taxon>Cantharellales</taxon>
        <taxon>Tulasnellaceae</taxon>
        <taxon>Tulasnella</taxon>
    </lineage>
</organism>
<evidence type="ECO:0000313" key="3">
    <source>
        <dbReference type="Proteomes" id="UP000054248"/>
    </source>
</evidence>
<reference evidence="2 3" key="1">
    <citation type="submission" date="2014-04" db="EMBL/GenBank/DDBJ databases">
        <authorList>
            <consortium name="DOE Joint Genome Institute"/>
            <person name="Kuo A."/>
            <person name="Girlanda M."/>
            <person name="Perotto S."/>
            <person name="Kohler A."/>
            <person name="Nagy L.G."/>
            <person name="Floudas D."/>
            <person name="Copeland A."/>
            <person name="Barry K.W."/>
            <person name="Cichocki N."/>
            <person name="Veneault-Fourrey C."/>
            <person name="LaButti K."/>
            <person name="Lindquist E.A."/>
            <person name="Lipzen A."/>
            <person name="Lundell T."/>
            <person name="Morin E."/>
            <person name="Murat C."/>
            <person name="Sun H."/>
            <person name="Tunlid A."/>
            <person name="Henrissat B."/>
            <person name="Grigoriev I.V."/>
            <person name="Hibbett D.S."/>
            <person name="Martin F."/>
            <person name="Nordberg H.P."/>
            <person name="Cantor M.N."/>
            <person name="Hua S.X."/>
        </authorList>
    </citation>
    <scope>NUCLEOTIDE SEQUENCE [LARGE SCALE GENOMIC DNA]</scope>
    <source>
        <strain evidence="2 3">MUT 4182</strain>
    </source>
</reference>
<dbReference type="AlphaFoldDB" id="A0A0C3MM78"/>
<dbReference type="HOGENOM" id="CLU_2293757_0_0_1"/>
<keyword evidence="3" id="KW-1185">Reference proteome</keyword>
<sequence length="101" mass="11208">MAAPPVVKEGHADDEEVNELEDDVDGDPVMQSRSSLTTTPATTFSPARSPSYLKPSSTSYSRDKHGIWEQQTSKLFQLKFLPEDWYLGGSEWAMRVDEGGS</sequence>
<dbReference type="EMBL" id="KN822942">
    <property type="protein sequence ID" value="KIO34787.1"/>
    <property type="molecule type" value="Genomic_DNA"/>
</dbReference>
<dbReference type="Proteomes" id="UP000054248">
    <property type="component" value="Unassembled WGS sequence"/>
</dbReference>
<reference evidence="3" key="2">
    <citation type="submission" date="2015-01" db="EMBL/GenBank/DDBJ databases">
        <title>Evolutionary Origins and Diversification of the Mycorrhizal Mutualists.</title>
        <authorList>
            <consortium name="DOE Joint Genome Institute"/>
            <consortium name="Mycorrhizal Genomics Consortium"/>
            <person name="Kohler A."/>
            <person name="Kuo A."/>
            <person name="Nagy L.G."/>
            <person name="Floudas D."/>
            <person name="Copeland A."/>
            <person name="Barry K.W."/>
            <person name="Cichocki N."/>
            <person name="Veneault-Fourrey C."/>
            <person name="LaButti K."/>
            <person name="Lindquist E.A."/>
            <person name="Lipzen A."/>
            <person name="Lundell T."/>
            <person name="Morin E."/>
            <person name="Murat C."/>
            <person name="Riley R."/>
            <person name="Ohm R."/>
            <person name="Sun H."/>
            <person name="Tunlid A."/>
            <person name="Henrissat B."/>
            <person name="Grigoriev I.V."/>
            <person name="Hibbett D.S."/>
            <person name="Martin F."/>
        </authorList>
    </citation>
    <scope>NUCLEOTIDE SEQUENCE [LARGE SCALE GENOMIC DNA]</scope>
    <source>
        <strain evidence="3">MUT 4182</strain>
    </source>
</reference>
<feature type="compositionally biased region" description="Acidic residues" evidence="1">
    <location>
        <begin position="12"/>
        <end position="26"/>
    </location>
</feature>
<evidence type="ECO:0000256" key="1">
    <source>
        <dbReference type="SAM" id="MobiDB-lite"/>
    </source>
</evidence>
<feature type="region of interest" description="Disordered" evidence="1">
    <location>
        <begin position="1"/>
        <end position="65"/>
    </location>
</feature>
<gene>
    <name evidence="2" type="ORF">M407DRAFT_240576</name>
</gene>
<proteinExistence type="predicted"/>
<feature type="compositionally biased region" description="Polar residues" evidence="1">
    <location>
        <begin position="31"/>
        <end position="60"/>
    </location>
</feature>